<dbReference type="SUPFAM" id="SSF50978">
    <property type="entry name" value="WD40 repeat-like"/>
    <property type="match status" value="3"/>
</dbReference>
<keyword evidence="1 3" id="KW-0853">WD repeat</keyword>
<accession>A0A7N4P5G6</accession>
<dbReference type="KEGG" id="shr:100932963"/>
<dbReference type="AlphaFoldDB" id="A0A7N4P5G6"/>
<dbReference type="InterPro" id="IPR051242">
    <property type="entry name" value="WD-EF-hand_domain"/>
</dbReference>
<dbReference type="OrthoDB" id="10251381at2759"/>
<dbReference type="Ensembl" id="ENSSHAT00000005100.2">
    <property type="protein sequence ID" value="ENSSHAP00000032620.1"/>
    <property type="gene ID" value="ENSSHAG00000004420.2"/>
</dbReference>
<keyword evidence="2" id="KW-0677">Repeat</keyword>
<dbReference type="InParanoid" id="A0A7N4P5G6"/>
<dbReference type="Pfam" id="PF00400">
    <property type="entry name" value="WD40"/>
    <property type="match status" value="5"/>
</dbReference>
<dbReference type="Gene3D" id="2.130.10.10">
    <property type="entry name" value="YVTN repeat-like/Quinoprotein amine dehydrogenase"/>
    <property type="match status" value="3"/>
</dbReference>
<dbReference type="PROSITE" id="PS50082">
    <property type="entry name" value="WD_REPEATS_2"/>
    <property type="match status" value="4"/>
</dbReference>
<dbReference type="Proteomes" id="UP000007648">
    <property type="component" value="Unassembled WGS sequence"/>
</dbReference>
<evidence type="ECO:0000313" key="6">
    <source>
        <dbReference type="Proteomes" id="UP000007648"/>
    </source>
</evidence>
<feature type="repeat" description="WD" evidence="3">
    <location>
        <begin position="577"/>
        <end position="614"/>
    </location>
</feature>
<evidence type="ECO:0000256" key="4">
    <source>
        <dbReference type="SAM" id="MobiDB-lite"/>
    </source>
</evidence>
<evidence type="ECO:0008006" key="7">
    <source>
        <dbReference type="Google" id="ProtNLM"/>
    </source>
</evidence>
<dbReference type="PANTHER" id="PTHR44324">
    <property type="entry name" value="WD40 REPEAT DOMAIN 95"/>
    <property type="match status" value="1"/>
</dbReference>
<dbReference type="SMART" id="SM00320">
    <property type="entry name" value="WD40"/>
    <property type="match status" value="9"/>
</dbReference>
<dbReference type="SUPFAM" id="SSF47473">
    <property type="entry name" value="EF-hand"/>
    <property type="match status" value="1"/>
</dbReference>
<dbReference type="InterPro" id="IPR011992">
    <property type="entry name" value="EF-hand-dom_pair"/>
</dbReference>
<feature type="repeat" description="WD" evidence="3">
    <location>
        <begin position="665"/>
        <end position="706"/>
    </location>
</feature>
<dbReference type="RefSeq" id="XP_031821558.1">
    <property type="nucleotide sequence ID" value="XM_031965698.1"/>
</dbReference>
<dbReference type="PROSITE" id="PS50294">
    <property type="entry name" value="WD_REPEATS_REGION"/>
    <property type="match status" value="2"/>
</dbReference>
<feature type="repeat" description="WD" evidence="3">
    <location>
        <begin position="773"/>
        <end position="807"/>
    </location>
</feature>
<dbReference type="Gene3D" id="1.10.238.10">
    <property type="entry name" value="EF-hand"/>
    <property type="match status" value="1"/>
</dbReference>
<dbReference type="InterPro" id="IPR036322">
    <property type="entry name" value="WD40_repeat_dom_sf"/>
</dbReference>
<reference evidence="5" key="3">
    <citation type="submission" date="2025-09" db="UniProtKB">
        <authorList>
            <consortium name="Ensembl"/>
        </authorList>
    </citation>
    <scope>IDENTIFICATION</scope>
</reference>
<dbReference type="GeneTree" id="ENSGT00940000166249"/>
<evidence type="ECO:0000313" key="5">
    <source>
        <dbReference type="Ensembl" id="ENSSHAP00000032620.1"/>
    </source>
</evidence>
<evidence type="ECO:0000256" key="1">
    <source>
        <dbReference type="ARBA" id="ARBA00022574"/>
    </source>
</evidence>
<dbReference type="GeneID" id="100932963"/>
<reference evidence="5" key="2">
    <citation type="submission" date="2025-08" db="UniProtKB">
        <authorList>
            <consortium name="Ensembl"/>
        </authorList>
    </citation>
    <scope>IDENTIFICATION</scope>
</reference>
<keyword evidence="6" id="KW-1185">Reference proteome</keyword>
<feature type="repeat" description="WD" evidence="3">
    <location>
        <begin position="433"/>
        <end position="474"/>
    </location>
</feature>
<feature type="region of interest" description="Disordered" evidence="4">
    <location>
        <begin position="1095"/>
        <end position="1121"/>
    </location>
</feature>
<dbReference type="InterPro" id="IPR001680">
    <property type="entry name" value="WD40_rpt"/>
</dbReference>
<dbReference type="InterPro" id="IPR015943">
    <property type="entry name" value="WD40/YVTN_repeat-like_dom_sf"/>
</dbReference>
<dbReference type="PROSITE" id="PS00678">
    <property type="entry name" value="WD_REPEATS_1"/>
    <property type="match status" value="3"/>
</dbReference>
<sequence>MTESMEQNSCKPRFLQLLLKKVQKGDCQPETISKKKTTSPQQSEENCLEDKLHLSHLKRLEQLFTAPNRGGTEEVEWDPDCNLLSKKETSYPSGSLTLQDFKNALTELLGSEYWNGQTELLFNKIHTARDNIVDWSEFCTHLLLQYSNRDHSERSKDIFFQGKPLIRQCSQNRQEPTTRILTIFSSTSHSFVTVSKGGILSFWDNNLQLQKTYEMSADAVEASTVKKKIKIWTTDAVYMPNIHKIAVATTGRKIYFFEVSLGPIFEDFHLFALNYIPTSMFYWYNTESEESCSVLLWGDDHGGVSILKFLHPNKSLYEKSLFDQSGFSGIYLQDIGNHCQFISYNYIHRIHQDSIFQIQYVPEDLCITCAGNSQASLVIMDMDQKRKAYTWKIKRGIKCFDFSKSLNLLISGGVDCCVRVWNRFVPSLPTAILRGHSLPILGLAIQEQNGQIFSYSKDTVLKIWDMNYHTCLYTVALKFPHSQPEHVLEQGSFPFLFLQKPIPLILISYTDYIGMLRLPTPTHLETNHTASHKAPLCGAVYNGFFHQVVTGCHNSTIAVWDVETGMKQFILNSIHGEEELTCMALDTSGRRLITAARNGTVKVWDIQRGHILHKLEMVEDTEVTGVVAVRKHIFLTVGWNRKIILYDCSKPETSYVPADMSWKGGQLHKEDILAVDYCPPLDLLATASFDGEIILWNVETQRPHHYVRKVSRESSLGPVNKLLFLQHRCINHSLKKSAVLISAETGTLHWWSIFGKRMEYGKFYAPLKDDISITGLSSNRDNHLLVTGDTSGFIQVWDISNYATTLSSVNSPNNPLLLRGWKAHSCTVVSVEYFSYSSDSFIISGSSDGTSGLWTSEGTFVGLFGQEKKWNLKVPATFSSHKSAFQTTMPVLNSKLEYSTIGNDRDYLGKWNENRKGKDVTECYSLIGQKGDHMLVTEGTPKAAGDSETQTEGIYPNRTESRKDMKDWKLPVQLGTTHSQLTSLNSDSQRNGGQNWELSPRLANNFRIHEGPFKHYMDSKLGKRLAGRKERRCRFGDINVHKCCQFGKICSPFQALATPEMRRLMMPRDLIINNQKEYLGLSSLLDSGSQEFHLSSEDFSAEEDSNNKKEKPVTQMKTPLFPPIVKTIRSSDMK</sequence>
<evidence type="ECO:0000256" key="3">
    <source>
        <dbReference type="PROSITE-ProRule" id="PRU00221"/>
    </source>
</evidence>
<proteinExistence type="predicted"/>
<protein>
    <recommendedName>
        <fullName evidence="7">EF-hand domain-containing protein</fullName>
    </recommendedName>
</protein>
<organism evidence="5 6">
    <name type="scientific">Sarcophilus harrisii</name>
    <name type="common">Tasmanian devil</name>
    <name type="synonym">Sarcophilus laniarius</name>
    <dbReference type="NCBI Taxonomy" id="9305"/>
    <lineage>
        <taxon>Eukaryota</taxon>
        <taxon>Metazoa</taxon>
        <taxon>Chordata</taxon>
        <taxon>Craniata</taxon>
        <taxon>Vertebrata</taxon>
        <taxon>Euteleostomi</taxon>
        <taxon>Mammalia</taxon>
        <taxon>Metatheria</taxon>
        <taxon>Dasyuromorphia</taxon>
        <taxon>Dasyuridae</taxon>
        <taxon>Sarcophilus</taxon>
    </lineage>
</organism>
<reference evidence="5 6" key="1">
    <citation type="journal article" date="2011" name="Proc. Natl. Acad. Sci. U.S.A.">
        <title>Genetic diversity and population structure of the endangered marsupial Sarcophilus harrisii (Tasmanian devil).</title>
        <authorList>
            <person name="Miller W."/>
            <person name="Hayes V.M."/>
            <person name="Ratan A."/>
            <person name="Petersen D.C."/>
            <person name="Wittekindt N.E."/>
            <person name="Miller J."/>
            <person name="Walenz B."/>
            <person name="Knight J."/>
            <person name="Qi J."/>
            <person name="Zhao F."/>
            <person name="Wang Q."/>
            <person name="Bedoya-Reina O.C."/>
            <person name="Katiyar N."/>
            <person name="Tomsho L.P."/>
            <person name="Kasson L.M."/>
            <person name="Hardie R.A."/>
            <person name="Woodbridge P."/>
            <person name="Tindall E.A."/>
            <person name="Bertelsen M.F."/>
            <person name="Dixon D."/>
            <person name="Pyecroft S."/>
            <person name="Helgen K.M."/>
            <person name="Lesk A.M."/>
            <person name="Pringle T.H."/>
            <person name="Patterson N."/>
            <person name="Zhang Y."/>
            <person name="Kreiss A."/>
            <person name="Woods G.M."/>
            <person name="Jones M.E."/>
            <person name="Schuster S.C."/>
        </authorList>
    </citation>
    <scope>NUCLEOTIDE SEQUENCE [LARGE SCALE GENOMIC DNA]</scope>
</reference>
<name>A0A7N4P5G6_SARHA</name>
<gene>
    <name evidence="5" type="primary">LOC100932963</name>
</gene>
<dbReference type="PANTHER" id="PTHR44324:SF3">
    <property type="entry name" value="WD REPEAT-CONTAINING PROTEIN 49-LIKE"/>
    <property type="match status" value="1"/>
</dbReference>
<dbReference type="InterPro" id="IPR019775">
    <property type="entry name" value="WD40_repeat_CS"/>
</dbReference>
<evidence type="ECO:0000256" key="2">
    <source>
        <dbReference type="ARBA" id="ARBA00022737"/>
    </source>
</evidence>